<organism evidence="1 2">
    <name type="scientific">Candidatus Gallilactobacillus intestinavium</name>
    <dbReference type="NCBI Taxonomy" id="2840838"/>
    <lineage>
        <taxon>Bacteria</taxon>
        <taxon>Bacillati</taxon>
        <taxon>Bacillota</taxon>
        <taxon>Bacilli</taxon>
        <taxon>Lactobacillales</taxon>
        <taxon>Lactobacillaceae</taxon>
        <taxon>Lactobacillaceae incertae sedis</taxon>
        <taxon>Candidatus Gallilactobacillus</taxon>
    </lineage>
</organism>
<evidence type="ECO:0000313" key="2">
    <source>
        <dbReference type="Proteomes" id="UP000823614"/>
    </source>
</evidence>
<gene>
    <name evidence="1" type="ORF">IAA89_06640</name>
</gene>
<sequence>MTIKEFKDKFLNIKDQVGKQLLKNTKRKRRDGSKYDAIREYGILMVKIDDLSRILEENDINNVESSILDKINKIFLTNEDDESFINKLLDLLDCLPQSAHSFDDLDQALSLYIKTE</sequence>
<proteinExistence type="predicted"/>
<accession>A0A9D9H9V6</accession>
<evidence type="ECO:0000313" key="1">
    <source>
        <dbReference type="EMBL" id="MBO8442083.1"/>
    </source>
</evidence>
<dbReference type="EMBL" id="JADIMP010000103">
    <property type="protein sequence ID" value="MBO8442083.1"/>
    <property type="molecule type" value="Genomic_DNA"/>
</dbReference>
<comment type="caution">
    <text evidence="1">The sequence shown here is derived from an EMBL/GenBank/DDBJ whole genome shotgun (WGS) entry which is preliminary data.</text>
</comment>
<name>A0A9D9H9V6_9LACO</name>
<dbReference type="AlphaFoldDB" id="A0A9D9H9V6"/>
<dbReference type="Proteomes" id="UP000823614">
    <property type="component" value="Unassembled WGS sequence"/>
</dbReference>
<protein>
    <submittedName>
        <fullName evidence="1">Uncharacterized protein</fullName>
    </submittedName>
</protein>
<reference evidence="1" key="2">
    <citation type="journal article" date="2021" name="PeerJ">
        <title>Extensive microbial diversity within the chicken gut microbiome revealed by metagenomics and culture.</title>
        <authorList>
            <person name="Gilroy R."/>
            <person name="Ravi A."/>
            <person name="Getino M."/>
            <person name="Pursley I."/>
            <person name="Horton D.L."/>
            <person name="Alikhan N.F."/>
            <person name="Baker D."/>
            <person name="Gharbi K."/>
            <person name="Hall N."/>
            <person name="Watson M."/>
            <person name="Adriaenssens E.M."/>
            <person name="Foster-Nyarko E."/>
            <person name="Jarju S."/>
            <person name="Secka A."/>
            <person name="Antonio M."/>
            <person name="Oren A."/>
            <person name="Chaudhuri R.R."/>
            <person name="La Ragione R."/>
            <person name="Hildebrand F."/>
            <person name="Pallen M.J."/>
        </authorList>
    </citation>
    <scope>NUCLEOTIDE SEQUENCE</scope>
    <source>
        <strain evidence="1">C6-149</strain>
    </source>
</reference>
<reference evidence="1" key="1">
    <citation type="submission" date="2020-10" db="EMBL/GenBank/DDBJ databases">
        <authorList>
            <person name="Gilroy R."/>
        </authorList>
    </citation>
    <scope>NUCLEOTIDE SEQUENCE</scope>
    <source>
        <strain evidence="1">C6-149</strain>
    </source>
</reference>